<feature type="region of interest" description="Disordered" evidence="1">
    <location>
        <begin position="183"/>
        <end position="209"/>
    </location>
</feature>
<accession>A0A6A6RA77</accession>
<dbReference type="Proteomes" id="UP000799750">
    <property type="component" value="Unassembled WGS sequence"/>
</dbReference>
<feature type="compositionally biased region" description="Polar residues" evidence="1">
    <location>
        <begin position="77"/>
        <end position="91"/>
    </location>
</feature>
<feature type="region of interest" description="Disordered" evidence="1">
    <location>
        <begin position="77"/>
        <end position="103"/>
    </location>
</feature>
<evidence type="ECO:0000313" key="5">
    <source>
        <dbReference type="Proteomes" id="UP000799750"/>
    </source>
</evidence>
<dbReference type="InterPro" id="IPR056687">
    <property type="entry name" value="DUF7785"/>
</dbReference>
<evidence type="ECO:0000313" key="4">
    <source>
        <dbReference type="EMBL" id="KAF2501678.1"/>
    </source>
</evidence>
<feature type="region of interest" description="Disordered" evidence="1">
    <location>
        <begin position="1"/>
        <end position="55"/>
    </location>
</feature>
<protein>
    <submittedName>
        <fullName evidence="4">Uncharacterized protein</fullName>
    </submittedName>
</protein>
<dbReference type="Pfam" id="PF25009">
    <property type="entry name" value="DUF7785"/>
    <property type="match status" value="1"/>
</dbReference>
<feature type="domain" description="DUF7877" evidence="3">
    <location>
        <begin position="55"/>
        <end position="174"/>
    </location>
</feature>
<dbReference type="AlphaFoldDB" id="A0A6A6RA77"/>
<reference evidence="4" key="1">
    <citation type="journal article" date="2020" name="Stud. Mycol.">
        <title>101 Dothideomycetes genomes: a test case for predicting lifestyles and emergence of pathogens.</title>
        <authorList>
            <person name="Haridas S."/>
            <person name="Albert R."/>
            <person name="Binder M."/>
            <person name="Bloem J."/>
            <person name="Labutti K."/>
            <person name="Salamov A."/>
            <person name="Andreopoulos B."/>
            <person name="Baker S."/>
            <person name="Barry K."/>
            <person name="Bills G."/>
            <person name="Bluhm B."/>
            <person name="Cannon C."/>
            <person name="Castanera R."/>
            <person name="Culley D."/>
            <person name="Daum C."/>
            <person name="Ezra D."/>
            <person name="Gonzalez J."/>
            <person name="Henrissat B."/>
            <person name="Kuo A."/>
            <person name="Liang C."/>
            <person name="Lipzen A."/>
            <person name="Lutzoni F."/>
            <person name="Magnuson J."/>
            <person name="Mondo S."/>
            <person name="Nolan M."/>
            <person name="Ohm R."/>
            <person name="Pangilinan J."/>
            <person name="Park H.-J."/>
            <person name="Ramirez L."/>
            <person name="Alfaro M."/>
            <person name="Sun H."/>
            <person name="Tritt A."/>
            <person name="Yoshinaga Y."/>
            <person name="Zwiers L.-H."/>
            <person name="Turgeon B."/>
            <person name="Goodwin S."/>
            <person name="Spatafora J."/>
            <person name="Crous P."/>
            <person name="Grigoriev I."/>
        </authorList>
    </citation>
    <scope>NUCLEOTIDE SEQUENCE</scope>
    <source>
        <strain evidence="4">CBS 269.34</strain>
    </source>
</reference>
<feature type="compositionally biased region" description="Polar residues" evidence="1">
    <location>
        <begin position="384"/>
        <end position="395"/>
    </location>
</feature>
<feature type="compositionally biased region" description="Polar residues" evidence="1">
    <location>
        <begin position="351"/>
        <end position="362"/>
    </location>
</feature>
<name>A0A6A6RA77_9PEZI</name>
<evidence type="ECO:0000259" key="3">
    <source>
        <dbReference type="Pfam" id="PF25289"/>
    </source>
</evidence>
<dbReference type="Pfam" id="PF25289">
    <property type="entry name" value="DUF7877"/>
    <property type="match status" value="1"/>
</dbReference>
<feature type="compositionally biased region" description="Polar residues" evidence="1">
    <location>
        <begin position="696"/>
        <end position="753"/>
    </location>
</feature>
<keyword evidence="5" id="KW-1185">Reference proteome</keyword>
<gene>
    <name evidence="4" type="ORF">BU16DRAFT_451222</name>
</gene>
<feature type="domain" description="DUF7785" evidence="2">
    <location>
        <begin position="508"/>
        <end position="606"/>
    </location>
</feature>
<evidence type="ECO:0000259" key="2">
    <source>
        <dbReference type="Pfam" id="PF25009"/>
    </source>
</evidence>
<feature type="compositionally biased region" description="Basic and acidic residues" evidence="1">
    <location>
        <begin position="183"/>
        <end position="192"/>
    </location>
</feature>
<feature type="region of interest" description="Disordered" evidence="1">
    <location>
        <begin position="633"/>
        <end position="878"/>
    </location>
</feature>
<dbReference type="OrthoDB" id="5354458at2759"/>
<organism evidence="4 5">
    <name type="scientific">Lophium mytilinum</name>
    <dbReference type="NCBI Taxonomy" id="390894"/>
    <lineage>
        <taxon>Eukaryota</taxon>
        <taxon>Fungi</taxon>
        <taxon>Dikarya</taxon>
        <taxon>Ascomycota</taxon>
        <taxon>Pezizomycotina</taxon>
        <taxon>Dothideomycetes</taxon>
        <taxon>Pleosporomycetidae</taxon>
        <taxon>Mytilinidiales</taxon>
        <taxon>Mytilinidiaceae</taxon>
        <taxon>Lophium</taxon>
    </lineage>
</organism>
<feature type="compositionally biased region" description="Polar residues" evidence="1">
    <location>
        <begin position="844"/>
        <end position="857"/>
    </location>
</feature>
<dbReference type="EMBL" id="MU004182">
    <property type="protein sequence ID" value="KAF2501678.1"/>
    <property type="molecule type" value="Genomic_DNA"/>
</dbReference>
<feature type="region of interest" description="Disordered" evidence="1">
    <location>
        <begin position="351"/>
        <end position="395"/>
    </location>
</feature>
<proteinExistence type="predicted"/>
<dbReference type="InterPro" id="IPR057199">
    <property type="entry name" value="DUF7877"/>
</dbReference>
<feature type="region of interest" description="Disordered" evidence="1">
    <location>
        <begin position="911"/>
        <end position="939"/>
    </location>
</feature>
<sequence length="939" mass="100340">MATGNGILTPPSLDSSSSATSATKRKRSTSAATNQSGVASAEHQEGSPNSLDKGLQETLEDVFAILKSYDTQPSILNLPLRTTSNRSSSGEPSVKRTKLTPSDNATSIASRLQDGSYSSLADLASDVEIAASDVISTVKPAEPATNGAVQRHAPSPEEARLCAGVLAFQKVLKNITVRENQRKTRALKDSKAPTENGAEEQDSSTNGASIAKDAASIEDLQDSRAVLTLYGTAQGPKQLFSSLQQPLRVQSADSPVPYKALDTSIKVTLPLAESGLPNIISTTKIFPVDVVEQLSSKKSGPTFGELFAPPAHVPQLSPPKTAKQLTTRGNTIRFVSQDQLPKVNRKIPMYSTQPLSTGQSLGYSGVEPLKEPASPNAKAKSRQRALSTGEAQQPPSENIIAAMERAKDDALFRSAYSSFAPCRDDAAAIIPEETRNRIWWQKVGEKRFEDTFAIDPSLIDPSLLASSGATESASIGADEDETFKDAVENFTPDETDFLAEAHAKAQLDKDTDEILAEISELLETLASHQQIRNSSLATRPQTPVIPNSSLASLVGSPTSPGSDEIDVYNMLKSQLTLMISSLPPYAVAKLNGDQLSELSISRNILIESKDYRGVMEEDQVSRVAKTTALSAAAGPPPIVRMGSGPMGTHSHYAPTSTQYVRPPPPQSPAPRSAHGPQSYYPQQQAPHRSPSVHYPRSSNGPAQSYQTPNAYANSTPRPSYPATQAYGQQTPRPAYQANGSSQYYQQRSAQPSNYGMGGSQYYQPPQPQPQTRYPAQMQNSYQQRPPAVAPMYNNYASSQSPHVRTASPLKAGQQPARPAPGPYNGSRPGYGTPTSNGQMGGPSYFSQPASQPPAQYSTPQPATPQPVTPANLGPSGFHSTMTAEQQQLIMDRNRAQLVAQPAARVAAQEVVNRQGSGTPQPANGQYPGQQQVNGISMAT</sequence>
<evidence type="ECO:0000256" key="1">
    <source>
        <dbReference type="SAM" id="MobiDB-lite"/>
    </source>
</evidence>